<keyword evidence="4" id="KW-0964">Secreted</keyword>
<keyword evidence="9" id="KW-0044">Antibiotic</keyword>
<keyword evidence="8" id="KW-0391">Immunity</keyword>
<evidence type="ECO:0000259" key="17">
    <source>
        <dbReference type="Pfam" id="PF01273"/>
    </source>
</evidence>
<keyword evidence="19" id="KW-1185">Reference proteome</keyword>
<dbReference type="GO" id="GO:0008289">
    <property type="term" value="F:lipid binding"/>
    <property type="evidence" value="ECO:0007669"/>
    <property type="project" value="UniProtKB-KW"/>
</dbReference>
<dbReference type="Ensembl" id="ENSCAFT00020006906.1">
    <property type="protein sequence ID" value="ENSCAFP00020005970.1"/>
    <property type="gene ID" value="ENSCAFG00020004859.1"/>
</dbReference>
<keyword evidence="6" id="KW-0399">Innate immunity</keyword>
<dbReference type="GO" id="GO:0051607">
    <property type="term" value="P:defense response to virus"/>
    <property type="evidence" value="ECO:0007669"/>
    <property type="project" value="Ensembl"/>
</dbReference>
<dbReference type="PANTHER" id="PTHR47015">
    <property type="entry name" value="BPI FOLD-CONTAINING FAMILY A MEMBER 1"/>
    <property type="match status" value="1"/>
</dbReference>
<dbReference type="Proteomes" id="UP000694391">
    <property type="component" value="Unplaced"/>
</dbReference>
<dbReference type="GO" id="GO:0061844">
    <property type="term" value="P:antimicrobial humoral immune response mediated by antimicrobial peptide"/>
    <property type="evidence" value="ECO:0007669"/>
    <property type="project" value="Ensembl"/>
</dbReference>
<dbReference type="InterPro" id="IPR017942">
    <property type="entry name" value="Lipid-bd_serum_glycop_N"/>
</dbReference>
<gene>
    <name evidence="18" type="primary">BPIFA1</name>
</gene>
<evidence type="ECO:0000313" key="19">
    <source>
        <dbReference type="Proteomes" id="UP000694391"/>
    </source>
</evidence>
<organism evidence="18 19">
    <name type="scientific">Canis lupus dingo</name>
    <name type="common">dingo</name>
    <dbReference type="NCBI Taxonomy" id="286419"/>
    <lineage>
        <taxon>Eukaryota</taxon>
        <taxon>Metazoa</taxon>
        <taxon>Chordata</taxon>
        <taxon>Craniata</taxon>
        <taxon>Vertebrata</taxon>
        <taxon>Euteleostomi</taxon>
        <taxon>Mammalia</taxon>
        <taxon>Eutheria</taxon>
        <taxon>Laurasiatheria</taxon>
        <taxon>Carnivora</taxon>
        <taxon>Caniformia</taxon>
        <taxon>Canidae</taxon>
        <taxon>Canis</taxon>
    </lineage>
</organism>
<evidence type="ECO:0000256" key="2">
    <source>
        <dbReference type="ARBA" id="ARBA00009020"/>
    </source>
</evidence>
<dbReference type="GO" id="GO:0005615">
    <property type="term" value="C:extracellular space"/>
    <property type="evidence" value="ECO:0007669"/>
    <property type="project" value="Ensembl"/>
</dbReference>
<feature type="domain" description="Lipid-binding serum glycoprotein N-terminal" evidence="17">
    <location>
        <begin position="64"/>
        <end position="224"/>
    </location>
</feature>
<dbReference type="GO" id="GO:1902305">
    <property type="term" value="P:regulation of sodium ion transmembrane transport"/>
    <property type="evidence" value="ECO:0007669"/>
    <property type="project" value="Ensembl"/>
</dbReference>
<dbReference type="Gene3D" id="3.15.10.10">
    <property type="entry name" value="Bactericidal permeability-increasing protein, domain 1"/>
    <property type="match status" value="1"/>
</dbReference>
<dbReference type="GO" id="GO:1900229">
    <property type="term" value="P:negative regulation of single-species biofilm formation in or on host organism"/>
    <property type="evidence" value="ECO:0007669"/>
    <property type="project" value="Ensembl"/>
</dbReference>
<keyword evidence="5" id="KW-0929">Antimicrobial</keyword>
<evidence type="ECO:0000256" key="13">
    <source>
        <dbReference type="ARBA" id="ARBA00025926"/>
    </source>
</evidence>
<keyword evidence="7 16" id="KW-0732">Signal</keyword>
<evidence type="ECO:0000256" key="3">
    <source>
        <dbReference type="ARBA" id="ARBA00018715"/>
    </source>
</evidence>
<comment type="function">
    <text evidence="15">Lipid-binding protein which shows high specificity for the surfactant phospholipid dipalmitoylphosphatidylcholine (DPPC). Plays a role in the innate immune responses of the upper airways. Reduces the surface tension in secretions from airway epithelia and inhibits the formation of biofilm by pathogenic Gram-negative bacteria, such as P.aeruginosa and K.pneumoniae. Negatively regulates proteolytic cleavage of SCNN1G, an event that is required for activation of the epithelial sodium channel (ENaC), and thereby contributes to airway surface liquid homeostasis and proper clearance of mucus. Plays a role in the airway inflammatory response after exposure to irritants. May attract macrophages and neutrophils.</text>
</comment>
<dbReference type="InterPro" id="IPR017943">
    <property type="entry name" value="Bactericidal_perm-incr_a/b_dom"/>
</dbReference>
<evidence type="ECO:0000256" key="8">
    <source>
        <dbReference type="ARBA" id="ARBA00022859"/>
    </source>
</evidence>
<evidence type="ECO:0000256" key="15">
    <source>
        <dbReference type="ARBA" id="ARBA00045411"/>
    </source>
</evidence>
<comment type="subcellular location">
    <subcellularLocation>
        <location evidence="1">Secreted</location>
    </subcellularLocation>
</comment>
<evidence type="ECO:0000256" key="14">
    <source>
        <dbReference type="ARBA" id="ARBA00030462"/>
    </source>
</evidence>
<evidence type="ECO:0000256" key="6">
    <source>
        <dbReference type="ARBA" id="ARBA00022588"/>
    </source>
</evidence>
<proteinExistence type="inferred from homology"/>
<evidence type="ECO:0000256" key="1">
    <source>
        <dbReference type="ARBA" id="ARBA00004613"/>
    </source>
</evidence>
<protein>
    <recommendedName>
        <fullName evidence="3">BPI fold-containing family A member 1</fullName>
    </recommendedName>
    <alternativeName>
        <fullName evidence="14">Palate lung and nasal epithelium clone protein</fullName>
    </alternativeName>
</protein>
<evidence type="ECO:0000256" key="5">
    <source>
        <dbReference type="ARBA" id="ARBA00022529"/>
    </source>
</evidence>
<reference evidence="18" key="1">
    <citation type="submission" date="2025-08" db="UniProtKB">
        <authorList>
            <consortium name="Ensembl"/>
        </authorList>
    </citation>
    <scope>IDENTIFICATION</scope>
</reference>
<evidence type="ECO:0000256" key="16">
    <source>
        <dbReference type="SAM" id="SignalP"/>
    </source>
</evidence>
<dbReference type="GeneTree" id="ENSGT01100000263546"/>
<dbReference type="Pfam" id="PF01273">
    <property type="entry name" value="LBP_BPI_CETP"/>
    <property type="match status" value="1"/>
</dbReference>
<keyword evidence="10" id="KW-0446">Lipid-binding</keyword>
<dbReference type="GO" id="GO:0050891">
    <property type="term" value="P:multicellular organismal-level water homeostasis"/>
    <property type="evidence" value="ECO:0007669"/>
    <property type="project" value="Ensembl"/>
</dbReference>
<dbReference type="AlphaFoldDB" id="A0A8C0JTI8"/>
<evidence type="ECO:0000313" key="18">
    <source>
        <dbReference type="Ensembl" id="ENSCAFP00020005970.1"/>
    </source>
</evidence>
<keyword evidence="12" id="KW-0325">Glycoprotein</keyword>
<dbReference type="GO" id="GO:0019731">
    <property type="term" value="P:antibacterial humoral response"/>
    <property type="evidence" value="ECO:0007669"/>
    <property type="project" value="Ensembl"/>
</dbReference>
<name>A0A8C0JTI8_CANLU</name>
<comment type="subunit">
    <text evidence="13">Monomer. Interacts (via N-terminus) with SCNN1B, a subunit of the heterotrimeric epithelial sodium channel (ENaC); this inhibits proteolytic activation of ENaC.</text>
</comment>
<evidence type="ECO:0000256" key="7">
    <source>
        <dbReference type="ARBA" id="ARBA00022729"/>
    </source>
</evidence>
<dbReference type="SUPFAM" id="SSF55394">
    <property type="entry name" value="Bactericidal permeability-increasing protein, BPI"/>
    <property type="match status" value="1"/>
</dbReference>
<dbReference type="GO" id="GO:0045087">
    <property type="term" value="P:innate immune response"/>
    <property type="evidence" value="ECO:0007669"/>
    <property type="project" value="UniProtKB-KW"/>
</dbReference>
<sequence length="246" mass="25680">MFQTGGLIVFCGLLAQTTTLLEALSLPLEHTLFLEATPGQDPSPTDLAGDLTDGLSSGLLSGGLLDILENLPLLNILKTGGGTSGGLLEGLLGKVTSMVPLLDSIIELKITNPQLLELGLVQSPDGHRLYVTIPLANFLLCRPLTSSLVKLAVKLNITAEILAVKNDQGKIHLILGDCTHSPGSLQISLLNGSQGLPPGTALPNASLCSLGQVCPLVNEVLSELDVTLVHSIAELLIHGLEFVIKV</sequence>
<accession>A0A8C0JTI8</accession>
<feature type="signal peptide" evidence="16">
    <location>
        <begin position="1"/>
        <end position="23"/>
    </location>
</feature>
<comment type="similarity">
    <text evidence="2">Belongs to the BPI/LBP/Plunc superfamily. Plunc family.</text>
</comment>
<reference evidence="18" key="2">
    <citation type="submission" date="2025-09" db="UniProtKB">
        <authorList>
            <consortium name="Ensembl"/>
        </authorList>
    </citation>
    <scope>IDENTIFICATION</scope>
</reference>
<evidence type="ECO:0000256" key="4">
    <source>
        <dbReference type="ARBA" id="ARBA00022525"/>
    </source>
</evidence>
<dbReference type="PANTHER" id="PTHR47015:SF1">
    <property type="entry name" value="BPI FOLD-CONTAINING FAMILY A MEMBER 1"/>
    <property type="match status" value="1"/>
</dbReference>
<keyword evidence="11" id="KW-1015">Disulfide bond</keyword>
<dbReference type="GO" id="GO:0043129">
    <property type="term" value="P:surfactant homeostasis"/>
    <property type="evidence" value="ECO:0007669"/>
    <property type="project" value="Ensembl"/>
</dbReference>
<dbReference type="GO" id="GO:0002395">
    <property type="term" value="P:immune response in nasopharyngeal-associated lymphoid tissue"/>
    <property type="evidence" value="ECO:0007669"/>
    <property type="project" value="Ensembl"/>
</dbReference>
<feature type="chain" id="PRO_5034289174" description="BPI fold-containing family A member 1" evidence="16">
    <location>
        <begin position="24"/>
        <end position="246"/>
    </location>
</feature>
<evidence type="ECO:0000256" key="11">
    <source>
        <dbReference type="ARBA" id="ARBA00023157"/>
    </source>
</evidence>
<evidence type="ECO:0000256" key="12">
    <source>
        <dbReference type="ARBA" id="ARBA00023180"/>
    </source>
</evidence>
<evidence type="ECO:0000256" key="10">
    <source>
        <dbReference type="ARBA" id="ARBA00023121"/>
    </source>
</evidence>
<evidence type="ECO:0000256" key="9">
    <source>
        <dbReference type="ARBA" id="ARBA00023022"/>
    </source>
</evidence>
<dbReference type="InterPro" id="IPR051902">
    <property type="entry name" value="BPI_fold-superfamily_member"/>
</dbReference>